<evidence type="ECO:0000313" key="1">
    <source>
        <dbReference type="EMBL" id="SDL14342.1"/>
    </source>
</evidence>
<proteinExistence type="predicted"/>
<keyword evidence="2" id="KW-1185">Reference proteome</keyword>
<evidence type="ECO:0008006" key="3">
    <source>
        <dbReference type="Google" id="ProtNLM"/>
    </source>
</evidence>
<dbReference type="RefSeq" id="WP_093196508.1">
    <property type="nucleotide sequence ID" value="NZ_FNGS01000001.1"/>
</dbReference>
<dbReference type="SUPFAM" id="SSF52833">
    <property type="entry name" value="Thioredoxin-like"/>
    <property type="match status" value="1"/>
</dbReference>
<name>A0A1G9HN77_9BACT</name>
<dbReference type="OrthoDB" id="964174at2"/>
<dbReference type="STRING" id="563176.SAMN04488090_0131"/>
<dbReference type="InterPro" id="IPR036249">
    <property type="entry name" value="Thioredoxin-like_sf"/>
</dbReference>
<sequence>METRSGGIGGSRRAFEARTILLAFLESTGNLYLNELLSEVQAVFGNSVSILKIRQNVYPEIIESFQVGHFPTLVLVRRGIELWRGEGILSYTDLRDPLFSKLHSLEDTACGVGQGA</sequence>
<gene>
    <name evidence="1" type="ORF">SAMN04488090_0131</name>
</gene>
<dbReference type="Proteomes" id="UP000198901">
    <property type="component" value="Unassembled WGS sequence"/>
</dbReference>
<organism evidence="1 2">
    <name type="scientific">Siphonobacter aquaeclarae</name>
    <dbReference type="NCBI Taxonomy" id="563176"/>
    <lineage>
        <taxon>Bacteria</taxon>
        <taxon>Pseudomonadati</taxon>
        <taxon>Bacteroidota</taxon>
        <taxon>Cytophagia</taxon>
        <taxon>Cytophagales</taxon>
        <taxon>Cytophagaceae</taxon>
        <taxon>Siphonobacter</taxon>
    </lineage>
</organism>
<dbReference type="AlphaFoldDB" id="A0A1G9HN77"/>
<protein>
    <recommendedName>
        <fullName evidence="3">Thioredoxin</fullName>
    </recommendedName>
</protein>
<evidence type="ECO:0000313" key="2">
    <source>
        <dbReference type="Proteomes" id="UP000198901"/>
    </source>
</evidence>
<dbReference type="Gene3D" id="3.40.30.10">
    <property type="entry name" value="Glutaredoxin"/>
    <property type="match status" value="1"/>
</dbReference>
<dbReference type="EMBL" id="FNGS01000001">
    <property type="protein sequence ID" value="SDL14342.1"/>
    <property type="molecule type" value="Genomic_DNA"/>
</dbReference>
<accession>A0A1G9HN77</accession>
<reference evidence="1 2" key="1">
    <citation type="submission" date="2016-10" db="EMBL/GenBank/DDBJ databases">
        <authorList>
            <person name="de Groot N.N."/>
        </authorList>
    </citation>
    <scope>NUCLEOTIDE SEQUENCE [LARGE SCALE GENOMIC DNA]</scope>
    <source>
        <strain evidence="1 2">DSM 21668</strain>
    </source>
</reference>